<evidence type="ECO:0000256" key="8">
    <source>
        <dbReference type="SAM" id="Phobius"/>
    </source>
</evidence>
<sequence>MGLANWLSLSRLVLAPATVYTILTEQWGIASVLVALAIISDLIDGPVARARGEASAAGGLLDHGSDAIYVSCCLLAVAWGGYIPLLLPILVVASFSQYVMDSKALSGQQLRSSSLGRWNGIAYFALLPCLLLPPAVFATFLPPALLSTVAWVLITSTLVSMLDRAWTLLQLRRHQ</sequence>
<feature type="transmembrane region" description="Helical" evidence="8">
    <location>
        <begin position="67"/>
        <end position="100"/>
    </location>
</feature>
<comment type="catalytic activity">
    <reaction evidence="6">
        <text>a CDP-1,2-diacyl-sn-glycerol + sn-glycerol 3-phosphate = a 1,2-diacyl-sn-glycero-3-phospho-(1'-sn-glycero-3'-phosphate) + CMP + H(+)</text>
        <dbReference type="Rhea" id="RHEA:12593"/>
        <dbReference type="ChEBI" id="CHEBI:15378"/>
        <dbReference type="ChEBI" id="CHEBI:57597"/>
        <dbReference type="ChEBI" id="CHEBI:58332"/>
        <dbReference type="ChEBI" id="CHEBI:60110"/>
        <dbReference type="ChEBI" id="CHEBI:60377"/>
        <dbReference type="EC" id="2.7.8.5"/>
    </reaction>
</comment>
<comment type="similarity">
    <text evidence="2 7">Belongs to the CDP-alcohol phosphatidyltransferase class-I family.</text>
</comment>
<evidence type="ECO:0000256" key="5">
    <source>
        <dbReference type="ARBA" id="ARBA00022679"/>
    </source>
</evidence>
<feature type="transmembrane region" description="Helical" evidence="8">
    <location>
        <begin position="148"/>
        <end position="169"/>
    </location>
</feature>
<evidence type="ECO:0000256" key="4">
    <source>
        <dbReference type="ARBA" id="ARBA00014944"/>
    </source>
</evidence>
<keyword evidence="10" id="KW-1185">Reference proteome</keyword>
<dbReference type="InterPro" id="IPR004570">
    <property type="entry name" value="Phosphatidylglycerol_P_synth"/>
</dbReference>
<dbReference type="InterPro" id="IPR048254">
    <property type="entry name" value="CDP_ALCOHOL_P_TRANSF_CS"/>
</dbReference>
<proteinExistence type="inferred from homology"/>
<comment type="pathway">
    <text evidence="1">Phospholipid metabolism; phosphatidylglycerol biosynthesis; phosphatidylglycerol from CDP-diacylglycerol: step 1/2.</text>
</comment>
<dbReference type="EMBL" id="SHNN01000002">
    <property type="protein sequence ID" value="MCX2981947.1"/>
    <property type="molecule type" value="Genomic_DNA"/>
</dbReference>
<dbReference type="InterPro" id="IPR043130">
    <property type="entry name" value="CDP-OH_PTrfase_TM_dom"/>
</dbReference>
<feature type="transmembrane region" description="Helical" evidence="8">
    <location>
        <begin position="12"/>
        <end position="39"/>
    </location>
</feature>
<feature type="transmembrane region" description="Helical" evidence="8">
    <location>
        <begin position="121"/>
        <end position="142"/>
    </location>
</feature>
<evidence type="ECO:0000256" key="3">
    <source>
        <dbReference type="ARBA" id="ARBA00013170"/>
    </source>
</evidence>
<organism evidence="9 10">
    <name type="scientific">Candidatus Litorirhabdus singularis</name>
    <dbReference type="NCBI Taxonomy" id="2518993"/>
    <lineage>
        <taxon>Bacteria</taxon>
        <taxon>Pseudomonadati</taxon>
        <taxon>Pseudomonadota</taxon>
        <taxon>Gammaproteobacteria</taxon>
        <taxon>Cellvibrionales</taxon>
        <taxon>Halieaceae</taxon>
        <taxon>Candidatus Litorirhabdus</taxon>
    </lineage>
</organism>
<dbReference type="Gene3D" id="1.20.120.1760">
    <property type="match status" value="1"/>
</dbReference>
<dbReference type="InterPro" id="IPR000462">
    <property type="entry name" value="CDP-OH_P_trans"/>
</dbReference>
<keyword evidence="8" id="KW-0812">Transmembrane</keyword>
<dbReference type="Pfam" id="PF01066">
    <property type="entry name" value="CDP-OH_P_transf"/>
    <property type="match status" value="1"/>
</dbReference>
<accession>A0ABT3TKS4</accession>
<name>A0ABT3TKS4_9GAMM</name>
<dbReference type="Proteomes" id="UP001143362">
    <property type="component" value="Unassembled WGS sequence"/>
</dbReference>
<dbReference type="PROSITE" id="PS00379">
    <property type="entry name" value="CDP_ALCOHOL_P_TRANSF"/>
    <property type="match status" value="1"/>
</dbReference>
<evidence type="ECO:0000256" key="6">
    <source>
        <dbReference type="ARBA" id="ARBA00048586"/>
    </source>
</evidence>
<dbReference type="EC" id="2.7.8.5" evidence="3"/>
<protein>
    <recommendedName>
        <fullName evidence="4">CDP-diacylglycerol--glycerol-3-phosphate 3-phosphatidyltransferase</fullName>
        <ecNumber evidence="3">2.7.8.5</ecNumber>
    </recommendedName>
</protein>
<keyword evidence="8" id="KW-1133">Transmembrane helix</keyword>
<gene>
    <name evidence="9" type="ORF">EYC98_13880</name>
</gene>
<evidence type="ECO:0000313" key="9">
    <source>
        <dbReference type="EMBL" id="MCX2981947.1"/>
    </source>
</evidence>
<evidence type="ECO:0000313" key="10">
    <source>
        <dbReference type="Proteomes" id="UP001143362"/>
    </source>
</evidence>
<keyword evidence="5 7" id="KW-0808">Transferase</keyword>
<dbReference type="PIRSF" id="PIRSF000847">
    <property type="entry name" value="Phos_ph_gly_syn"/>
    <property type="match status" value="1"/>
</dbReference>
<reference evidence="9" key="1">
    <citation type="submission" date="2019-02" db="EMBL/GenBank/DDBJ databases">
        <authorList>
            <person name="Li S.-H."/>
        </authorList>
    </citation>
    <scope>NUCLEOTIDE SEQUENCE</scope>
    <source>
        <strain evidence="9">IMCC14734</strain>
    </source>
</reference>
<dbReference type="RefSeq" id="WP_279245942.1">
    <property type="nucleotide sequence ID" value="NZ_SHNN01000002.1"/>
</dbReference>
<comment type="caution">
    <text evidence="9">The sequence shown here is derived from an EMBL/GenBank/DDBJ whole genome shotgun (WGS) entry which is preliminary data.</text>
</comment>
<evidence type="ECO:0000256" key="1">
    <source>
        <dbReference type="ARBA" id="ARBA00005042"/>
    </source>
</evidence>
<evidence type="ECO:0000256" key="2">
    <source>
        <dbReference type="ARBA" id="ARBA00010441"/>
    </source>
</evidence>
<evidence type="ECO:0000256" key="7">
    <source>
        <dbReference type="RuleBase" id="RU003750"/>
    </source>
</evidence>
<keyword evidence="8" id="KW-0472">Membrane</keyword>